<dbReference type="Proteomes" id="UP001629249">
    <property type="component" value="Unassembled WGS sequence"/>
</dbReference>
<evidence type="ECO:0000313" key="2">
    <source>
        <dbReference type="Proteomes" id="UP001629249"/>
    </source>
</evidence>
<sequence>MKNFIQNGKTLTATVAAAVVSGQFVQLGNAKLPAVATGDFAANAPGEYRLVGVFELPADAPSAGVVGDFAYWDAANGVVTSTAGANAKAGLYAAPKAVNDVTARVLLCSPSDLA</sequence>
<evidence type="ECO:0000313" key="1">
    <source>
        <dbReference type="EMBL" id="MFL9883112.1"/>
    </source>
</evidence>
<keyword evidence="2" id="KW-1185">Reference proteome</keyword>
<dbReference type="InterPro" id="IPR011231">
    <property type="entry name" value="Phage_VT1-Sakai_H0018"/>
</dbReference>
<dbReference type="RefSeq" id="WP_279228752.1">
    <property type="nucleotide sequence ID" value="NZ_JAQQFH010000002.1"/>
</dbReference>
<proteinExistence type="predicted"/>
<dbReference type="EMBL" id="JAQQFN010000005">
    <property type="protein sequence ID" value="MFL9883112.1"/>
    <property type="molecule type" value="Genomic_DNA"/>
</dbReference>
<organism evidence="1 2">
    <name type="scientific">Paraburkholderia agricolaris</name>
    <dbReference type="NCBI Taxonomy" id="2152888"/>
    <lineage>
        <taxon>Bacteria</taxon>
        <taxon>Pseudomonadati</taxon>
        <taxon>Pseudomonadota</taxon>
        <taxon>Betaproteobacteria</taxon>
        <taxon>Burkholderiales</taxon>
        <taxon>Burkholderiaceae</taxon>
        <taxon>Paraburkholderia</taxon>
    </lineage>
</organism>
<comment type="caution">
    <text evidence="1">The sequence shown here is derived from an EMBL/GenBank/DDBJ whole genome shotgun (WGS) entry which is preliminary data.</text>
</comment>
<reference evidence="1 2" key="1">
    <citation type="journal article" date="2024" name="Chem. Sci.">
        <title>Discovery of megapolipeptins by genome mining of a Burkholderiales bacteria collection.</title>
        <authorList>
            <person name="Paulo B.S."/>
            <person name="Recchia M.J.J."/>
            <person name="Lee S."/>
            <person name="Fergusson C.H."/>
            <person name="Romanowski S.B."/>
            <person name="Hernandez A."/>
            <person name="Krull N."/>
            <person name="Liu D.Y."/>
            <person name="Cavanagh H."/>
            <person name="Bos A."/>
            <person name="Gray C.A."/>
            <person name="Murphy B.T."/>
            <person name="Linington R.G."/>
            <person name="Eustaquio A.S."/>
        </authorList>
    </citation>
    <scope>NUCLEOTIDE SEQUENCE [LARGE SCALE GENOMIC DNA]</scope>
    <source>
        <strain evidence="1 2">RL16-012-BIC-B</strain>
    </source>
</reference>
<protein>
    <submittedName>
        <fullName evidence="1">DUF2190 family protein</fullName>
    </submittedName>
</protein>
<dbReference type="Pfam" id="PF09956">
    <property type="entry name" value="Phage_cement_2"/>
    <property type="match status" value="1"/>
</dbReference>
<gene>
    <name evidence="1" type="ORF">PQR66_08750</name>
</gene>
<accession>A0ABW8ZJQ2</accession>
<name>A0ABW8ZJQ2_9BURK</name>